<dbReference type="Proteomes" id="UP000178606">
    <property type="component" value="Unassembled WGS sequence"/>
</dbReference>
<evidence type="ECO:0000313" key="1">
    <source>
        <dbReference type="EMBL" id="OGG46684.1"/>
    </source>
</evidence>
<dbReference type="AlphaFoldDB" id="A0A1F6CBX4"/>
<name>A0A1F6CBX4_HANXR</name>
<sequence length="74" mass="8123">MPDLYGPDPEPYEGEYWDGHDDPPACDACGTPHGEWDRYCDNCGALVGMYARLKAEGQLEAYLAQVVDPATAPF</sequence>
<accession>A0A1F6CBX4</accession>
<evidence type="ECO:0000313" key="2">
    <source>
        <dbReference type="Proteomes" id="UP000178606"/>
    </source>
</evidence>
<comment type="caution">
    <text evidence="1">The sequence shown here is derived from an EMBL/GenBank/DDBJ whole genome shotgun (WGS) entry which is preliminary data.</text>
</comment>
<gene>
    <name evidence="1" type="ORF">A3F84_25115</name>
</gene>
<protein>
    <recommendedName>
        <fullName evidence="3">Zinc ribbon domain-containing protein</fullName>
    </recommendedName>
</protein>
<organism evidence="1 2">
    <name type="scientific">Handelsmanbacteria sp. (strain RIFCSPLOWO2_12_FULL_64_10)</name>
    <dbReference type="NCBI Taxonomy" id="1817868"/>
    <lineage>
        <taxon>Bacteria</taxon>
        <taxon>Candidatus Handelsmaniibacteriota</taxon>
    </lineage>
</organism>
<reference evidence="1 2" key="1">
    <citation type="journal article" date="2016" name="Nat. Commun.">
        <title>Thousands of microbial genomes shed light on interconnected biogeochemical processes in an aquifer system.</title>
        <authorList>
            <person name="Anantharaman K."/>
            <person name="Brown C.T."/>
            <person name="Hug L.A."/>
            <person name="Sharon I."/>
            <person name="Castelle C.J."/>
            <person name="Probst A.J."/>
            <person name="Thomas B.C."/>
            <person name="Singh A."/>
            <person name="Wilkins M.J."/>
            <person name="Karaoz U."/>
            <person name="Brodie E.L."/>
            <person name="Williams K.H."/>
            <person name="Hubbard S.S."/>
            <person name="Banfield J.F."/>
        </authorList>
    </citation>
    <scope>NUCLEOTIDE SEQUENCE [LARGE SCALE GENOMIC DNA]</scope>
    <source>
        <strain evidence="2">RIFCSPLOWO2_12_FULL_64_10</strain>
    </source>
</reference>
<proteinExistence type="predicted"/>
<dbReference type="EMBL" id="MFKF01000288">
    <property type="protein sequence ID" value="OGG46684.1"/>
    <property type="molecule type" value="Genomic_DNA"/>
</dbReference>
<evidence type="ECO:0008006" key="3">
    <source>
        <dbReference type="Google" id="ProtNLM"/>
    </source>
</evidence>